<dbReference type="InterPro" id="IPR051014">
    <property type="entry name" value="Cation_Transport_ATPase_IB"/>
</dbReference>
<dbReference type="EMBL" id="JBHSGK010000004">
    <property type="protein sequence ID" value="MFC4735957.1"/>
    <property type="molecule type" value="Genomic_DNA"/>
</dbReference>
<evidence type="ECO:0000256" key="3">
    <source>
        <dbReference type="ARBA" id="ARBA00022448"/>
    </source>
</evidence>
<evidence type="ECO:0000256" key="7">
    <source>
        <dbReference type="ARBA" id="ARBA00022692"/>
    </source>
</evidence>
<dbReference type="SUPFAM" id="SSF56784">
    <property type="entry name" value="HAD-like"/>
    <property type="match status" value="1"/>
</dbReference>
<dbReference type="Gene3D" id="3.40.1110.10">
    <property type="entry name" value="Calcium-transporting ATPase, cytoplasmic domain N"/>
    <property type="match status" value="1"/>
</dbReference>
<keyword evidence="6" id="KW-0597">Phosphoprotein</keyword>
<dbReference type="Pfam" id="PF00702">
    <property type="entry name" value="Hydrolase"/>
    <property type="match status" value="1"/>
</dbReference>
<organism evidence="19 20">
    <name type="scientific">Bacillus daqingensis</name>
    <dbReference type="NCBI Taxonomy" id="872396"/>
    <lineage>
        <taxon>Bacteria</taxon>
        <taxon>Bacillati</taxon>
        <taxon>Bacillota</taxon>
        <taxon>Bacilli</taxon>
        <taxon>Bacillales</taxon>
        <taxon>Bacillaceae</taxon>
        <taxon>Bacillus</taxon>
    </lineage>
</organism>
<evidence type="ECO:0000256" key="17">
    <source>
        <dbReference type="RuleBase" id="RU362081"/>
    </source>
</evidence>
<dbReference type="InterPro" id="IPR023299">
    <property type="entry name" value="ATPase_P-typ_cyto_dom_N"/>
</dbReference>
<evidence type="ECO:0000256" key="14">
    <source>
        <dbReference type="ARBA" id="ARBA00023136"/>
    </source>
</evidence>
<dbReference type="Gene3D" id="2.70.150.10">
    <property type="entry name" value="Calcium-transporting ATPase, cytoplasmic transduction domain A"/>
    <property type="match status" value="1"/>
</dbReference>
<feature type="transmembrane region" description="Helical" evidence="17">
    <location>
        <begin position="302"/>
        <end position="320"/>
    </location>
</feature>
<dbReference type="InterPro" id="IPR001757">
    <property type="entry name" value="P_typ_ATPase"/>
</dbReference>
<dbReference type="InterPro" id="IPR036412">
    <property type="entry name" value="HAD-like_sf"/>
</dbReference>
<evidence type="ECO:0000256" key="10">
    <source>
        <dbReference type="ARBA" id="ARBA00022840"/>
    </source>
</evidence>
<keyword evidence="9 17" id="KW-0547">Nucleotide-binding</keyword>
<dbReference type="SFLD" id="SFLDS00003">
    <property type="entry name" value="Haloacid_Dehalogenase"/>
    <property type="match status" value="1"/>
</dbReference>
<feature type="domain" description="HMA" evidence="18">
    <location>
        <begin position="1"/>
        <end position="63"/>
    </location>
</feature>
<dbReference type="Gene3D" id="3.30.70.100">
    <property type="match status" value="1"/>
</dbReference>
<evidence type="ECO:0000256" key="9">
    <source>
        <dbReference type="ARBA" id="ARBA00022741"/>
    </source>
</evidence>
<keyword evidence="5" id="KW-0104">Cadmium</keyword>
<dbReference type="InterPro" id="IPR023214">
    <property type="entry name" value="HAD_sf"/>
</dbReference>
<dbReference type="SUPFAM" id="SSF81653">
    <property type="entry name" value="Calcium ATPase, transduction domain A"/>
    <property type="match status" value="1"/>
</dbReference>
<dbReference type="InterPro" id="IPR008250">
    <property type="entry name" value="ATPase_P-typ_transduc_dom_A_sf"/>
</dbReference>
<accession>A0ABV9NRE9</accession>
<dbReference type="InterPro" id="IPR044492">
    <property type="entry name" value="P_typ_ATPase_HD_dom"/>
</dbReference>
<dbReference type="Gene3D" id="3.40.50.1000">
    <property type="entry name" value="HAD superfamily/HAD-like"/>
    <property type="match status" value="1"/>
</dbReference>
<dbReference type="EC" id="7.2.2.21" evidence="15"/>
<comment type="similarity">
    <text evidence="2 17">Belongs to the cation transport ATPase (P-type) (TC 3.A.3) family. Type IB subfamily.</text>
</comment>
<evidence type="ECO:0000313" key="19">
    <source>
        <dbReference type="EMBL" id="MFC4735957.1"/>
    </source>
</evidence>
<keyword evidence="12 17" id="KW-1133">Transmembrane helix</keyword>
<evidence type="ECO:0000256" key="2">
    <source>
        <dbReference type="ARBA" id="ARBA00006024"/>
    </source>
</evidence>
<comment type="catalytic activity">
    <reaction evidence="16">
        <text>Cd(2+)(in) + ATP + H2O = Cd(2+)(out) + ADP + phosphate + H(+)</text>
        <dbReference type="Rhea" id="RHEA:12132"/>
        <dbReference type="ChEBI" id="CHEBI:15377"/>
        <dbReference type="ChEBI" id="CHEBI:15378"/>
        <dbReference type="ChEBI" id="CHEBI:30616"/>
        <dbReference type="ChEBI" id="CHEBI:43474"/>
        <dbReference type="ChEBI" id="CHEBI:48775"/>
        <dbReference type="ChEBI" id="CHEBI:456216"/>
        <dbReference type="EC" id="7.2.2.21"/>
    </reaction>
</comment>
<evidence type="ECO:0000256" key="16">
    <source>
        <dbReference type="ARBA" id="ARBA00049338"/>
    </source>
</evidence>
<dbReference type="InterPro" id="IPR023298">
    <property type="entry name" value="ATPase_P-typ_TM_dom_sf"/>
</dbReference>
<comment type="subcellular location">
    <subcellularLocation>
        <location evidence="1">Cell membrane</location>
        <topology evidence="1">Multi-pass membrane protein</topology>
    </subcellularLocation>
</comment>
<feature type="transmembrane region" description="Helical" evidence="17">
    <location>
        <begin position="332"/>
        <end position="361"/>
    </location>
</feature>
<dbReference type="InterPro" id="IPR006121">
    <property type="entry name" value="HMA_dom"/>
</dbReference>
<protein>
    <recommendedName>
        <fullName evidence="15">Cd(2+)-exporting ATPase</fullName>
        <ecNumber evidence="15">7.2.2.21</ecNumber>
    </recommendedName>
</protein>
<dbReference type="InterPro" id="IPR017969">
    <property type="entry name" value="Heavy-metal-associated_CS"/>
</dbReference>
<feature type="transmembrane region" description="Helical" evidence="17">
    <location>
        <begin position="675"/>
        <end position="692"/>
    </location>
</feature>
<evidence type="ECO:0000256" key="15">
    <source>
        <dbReference type="ARBA" id="ARBA00039103"/>
    </source>
</evidence>
<reference evidence="20" key="1">
    <citation type="journal article" date="2019" name="Int. J. Syst. Evol. Microbiol.">
        <title>The Global Catalogue of Microorganisms (GCM) 10K type strain sequencing project: providing services to taxonomists for standard genome sequencing and annotation.</title>
        <authorList>
            <consortium name="The Broad Institute Genomics Platform"/>
            <consortium name="The Broad Institute Genome Sequencing Center for Infectious Disease"/>
            <person name="Wu L."/>
            <person name="Ma J."/>
        </authorList>
    </citation>
    <scope>NUCLEOTIDE SEQUENCE [LARGE SCALE GENOMIC DNA]</scope>
    <source>
        <strain evidence="20">JCM 12165</strain>
    </source>
</reference>
<evidence type="ECO:0000256" key="8">
    <source>
        <dbReference type="ARBA" id="ARBA00022723"/>
    </source>
</evidence>
<keyword evidence="7 17" id="KW-0812">Transmembrane</keyword>
<keyword evidence="3" id="KW-0813">Transport</keyword>
<dbReference type="InterPro" id="IPR036163">
    <property type="entry name" value="HMA_dom_sf"/>
</dbReference>
<dbReference type="PANTHER" id="PTHR48085">
    <property type="entry name" value="CADMIUM/ZINC-TRANSPORTING ATPASE HMA2-RELATED"/>
    <property type="match status" value="1"/>
</dbReference>
<keyword evidence="11" id="KW-1278">Translocase</keyword>
<keyword evidence="14 17" id="KW-0472">Membrane</keyword>
<feature type="transmembrane region" description="Helical" evidence="17">
    <location>
        <begin position="137"/>
        <end position="164"/>
    </location>
</feature>
<dbReference type="InterPro" id="IPR018303">
    <property type="entry name" value="ATPase_P-typ_P_site"/>
</dbReference>
<feature type="transmembrane region" description="Helical" evidence="17">
    <location>
        <begin position="106"/>
        <end position="125"/>
    </location>
</feature>
<evidence type="ECO:0000256" key="4">
    <source>
        <dbReference type="ARBA" id="ARBA00022475"/>
    </source>
</evidence>
<sequence length="712" mass="75896">MKTYQIEGLTCASCAARFEKNVKKIPSVTKAEVYFTSSKLRVEGPVSIKELERAGAFEKLTLTEGRHAQTKKAWWSIMRTWTTIGSGLLLAAGLFLIGIGERDMALPLFAGSILIGGSSLLWQGLKNLFSLTFDMKTLMTIAVTGAALIGEWAEASAVVFLFAISEWLESYSMDRARYSLKSLISLAPKEAVVDRYGHPETIPAEEVQVGDRLLVYPGTTIAADGKITAGFSTINQSSVTGESVPVEAKPGACALAGTLNGEGMLELTVTETQEDSRLAKIIHLVEQAQSEKAPAQQFIDRFAAIYTPAVVVLAAAVAVLPPVVVGGGWEEWIYRALALLVVACPCALVLSTPVAVVTALGTAAKNGVLIKGGRYLEQLGSIQALAFDKTGTLTTGKLCVTDCITFGRKDWMLEAAALEQFSKHPLAGAVVDYAEQQFGKIEASVTEVQSKTGKGLSGNVNGRQLFIGSPAFVAGLSSGWRADMEHLVQTFREEGKTVLVCGDQTGVLGLFALKDRVRAESKEILSDLKQVGLKQMIMLTGDHPRTAKALAAELGGIEVKAGLLPEEKLQHIKKLQHKYHKVGMAGDGVNDAPALAAADIGIAMGGAGTDAALETADAALMSDDLRQLPHIIHLSRQTMRIIRQNIFFSLLIKTAAVLLIVAGMLPLWLAVAADVGATLLVTLNGVRIAAIFHNKKQKEEVGPGAGVKEQII</sequence>
<dbReference type="NCBIfam" id="TIGR01512">
    <property type="entry name" value="ATPase-IB2_Cd"/>
    <property type="match status" value="1"/>
</dbReference>
<dbReference type="PROSITE" id="PS00154">
    <property type="entry name" value="ATPASE_E1_E2"/>
    <property type="match status" value="1"/>
</dbReference>
<dbReference type="SFLD" id="SFLDF00027">
    <property type="entry name" value="p-type_atpase"/>
    <property type="match status" value="1"/>
</dbReference>
<dbReference type="PRINTS" id="PR00119">
    <property type="entry name" value="CATATPASE"/>
</dbReference>
<keyword evidence="8 17" id="KW-0479">Metal-binding</keyword>
<proteinExistence type="inferred from homology"/>
<evidence type="ECO:0000256" key="5">
    <source>
        <dbReference type="ARBA" id="ARBA00022539"/>
    </source>
</evidence>
<feature type="transmembrane region" description="Helical" evidence="17">
    <location>
        <begin position="646"/>
        <end position="669"/>
    </location>
</feature>
<dbReference type="NCBIfam" id="TIGR01525">
    <property type="entry name" value="ATPase-IB_hvy"/>
    <property type="match status" value="1"/>
</dbReference>
<dbReference type="PRINTS" id="PR00941">
    <property type="entry name" value="CDATPASE"/>
</dbReference>
<evidence type="ECO:0000256" key="11">
    <source>
        <dbReference type="ARBA" id="ARBA00022967"/>
    </source>
</evidence>
<dbReference type="SUPFAM" id="SSF55008">
    <property type="entry name" value="HMA, heavy metal-associated domain"/>
    <property type="match status" value="1"/>
</dbReference>
<dbReference type="RefSeq" id="WP_377908618.1">
    <property type="nucleotide sequence ID" value="NZ_JBHSGK010000004.1"/>
</dbReference>
<dbReference type="Pfam" id="PF00122">
    <property type="entry name" value="E1-E2_ATPase"/>
    <property type="match status" value="1"/>
</dbReference>
<feature type="transmembrane region" description="Helical" evidence="17">
    <location>
        <begin position="81"/>
        <end position="99"/>
    </location>
</feature>
<dbReference type="PROSITE" id="PS50846">
    <property type="entry name" value="HMA_2"/>
    <property type="match status" value="1"/>
</dbReference>
<keyword evidence="13" id="KW-0406">Ion transport</keyword>
<dbReference type="Proteomes" id="UP001595896">
    <property type="component" value="Unassembled WGS sequence"/>
</dbReference>
<evidence type="ECO:0000313" key="20">
    <source>
        <dbReference type="Proteomes" id="UP001595896"/>
    </source>
</evidence>
<dbReference type="NCBIfam" id="TIGR01494">
    <property type="entry name" value="ATPase_P-type"/>
    <property type="match status" value="1"/>
</dbReference>
<name>A0ABV9NRE9_9BACI</name>
<evidence type="ECO:0000256" key="12">
    <source>
        <dbReference type="ARBA" id="ARBA00022989"/>
    </source>
</evidence>
<dbReference type="Pfam" id="PF00403">
    <property type="entry name" value="HMA"/>
    <property type="match status" value="1"/>
</dbReference>
<dbReference type="NCBIfam" id="TIGR01511">
    <property type="entry name" value="ATPase-IB1_Cu"/>
    <property type="match status" value="1"/>
</dbReference>
<evidence type="ECO:0000259" key="18">
    <source>
        <dbReference type="PROSITE" id="PS50846"/>
    </source>
</evidence>
<dbReference type="SFLD" id="SFLDG00002">
    <property type="entry name" value="C1.7:_P-type_atpase_like"/>
    <property type="match status" value="1"/>
</dbReference>
<dbReference type="InterPro" id="IPR027256">
    <property type="entry name" value="P-typ_ATPase_IB"/>
</dbReference>
<dbReference type="SUPFAM" id="SSF81665">
    <property type="entry name" value="Calcium ATPase, transmembrane domain M"/>
    <property type="match status" value="1"/>
</dbReference>
<gene>
    <name evidence="19" type="ORF">ACFO4L_05095</name>
</gene>
<evidence type="ECO:0000256" key="13">
    <source>
        <dbReference type="ARBA" id="ARBA00023065"/>
    </source>
</evidence>
<dbReference type="CDD" id="cd00371">
    <property type="entry name" value="HMA"/>
    <property type="match status" value="1"/>
</dbReference>
<dbReference type="InterPro" id="IPR059000">
    <property type="entry name" value="ATPase_P-type_domA"/>
</dbReference>
<keyword evidence="4 17" id="KW-1003">Cell membrane</keyword>
<comment type="caution">
    <text evidence="19">The sequence shown here is derived from an EMBL/GenBank/DDBJ whole genome shotgun (WGS) entry which is preliminary data.</text>
</comment>
<evidence type="ECO:0000256" key="1">
    <source>
        <dbReference type="ARBA" id="ARBA00004651"/>
    </source>
</evidence>
<evidence type="ECO:0000256" key="6">
    <source>
        <dbReference type="ARBA" id="ARBA00022553"/>
    </source>
</evidence>
<keyword evidence="20" id="KW-1185">Reference proteome</keyword>
<dbReference type="PANTHER" id="PTHR48085:SF5">
    <property type="entry name" value="CADMIUM_ZINC-TRANSPORTING ATPASE HMA4-RELATED"/>
    <property type="match status" value="1"/>
</dbReference>
<keyword evidence="10 17" id="KW-0067">ATP-binding</keyword>
<dbReference type="PROSITE" id="PS01047">
    <property type="entry name" value="HMA_1"/>
    <property type="match status" value="1"/>
</dbReference>